<dbReference type="InterPro" id="IPR000014">
    <property type="entry name" value="PAS"/>
</dbReference>
<sequence>MQQLNAELEQRVVERTAQLKETNDRLLKTVIEQQQTQLILLEQAQLLDLAHDTIITRDLNGAINFWNKGAEYMYGWKQAEAVGQISYTLLKTQFPQPLPKIAAELLEKGYWEGELNQFRRAGWSTHQCRQSLGFTHR</sequence>
<dbReference type="RefSeq" id="WP_214440872.1">
    <property type="nucleotide sequence ID" value="NZ_JAECZB010000079.1"/>
</dbReference>
<dbReference type="InterPro" id="IPR013767">
    <property type="entry name" value="PAS_fold"/>
</dbReference>
<dbReference type="AlphaFoldDB" id="A0A8J7HLX5"/>
<dbReference type="Proteomes" id="UP000599391">
    <property type="component" value="Unassembled WGS sequence"/>
</dbReference>
<dbReference type="GO" id="GO:0006355">
    <property type="term" value="P:regulation of DNA-templated transcription"/>
    <property type="evidence" value="ECO:0007669"/>
    <property type="project" value="InterPro"/>
</dbReference>
<proteinExistence type="predicted"/>
<comment type="caution">
    <text evidence="2">The sequence shown here is derived from an EMBL/GenBank/DDBJ whole genome shotgun (WGS) entry which is preliminary data.</text>
</comment>
<dbReference type="PROSITE" id="PS50112">
    <property type="entry name" value="PAS"/>
    <property type="match status" value="1"/>
</dbReference>
<protein>
    <submittedName>
        <fullName evidence="2">PAS domain S-box protein</fullName>
    </submittedName>
</protein>
<dbReference type="Pfam" id="PF00989">
    <property type="entry name" value="PAS"/>
    <property type="match status" value="1"/>
</dbReference>
<dbReference type="SUPFAM" id="SSF55785">
    <property type="entry name" value="PYP-like sensor domain (PAS domain)"/>
    <property type="match status" value="1"/>
</dbReference>
<keyword evidence="3" id="KW-1185">Reference proteome</keyword>
<reference evidence="2 3" key="1">
    <citation type="journal article" date="2021" name="Int. J. Syst. Evol. Microbiol.">
        <title>Amazonocrinis nigriterrae gen. nov., sp. nov., Atlanticothrix silvestris gen. nov., sp. nov. and Dendronalium phyllosphericum gen. nov., sp. nov., nostocacean cyanobacteria from Brazilian environments.</title>
        <authorList>
            <person name="Alvarenga D.O."/>
            <person name="Andreote A.P.D."/>
            <person name="Branco L.H.Z."/>
            <person name="Delbaje E."/>
            <person name="Cruz R.B."/>
            <person name="Varani A.M."/>
            <person name="Fiore M.F."/>
        </authorList>
    </citation>
    <scope>NUCLEOTIDE SEQUENCE [LARGE SCALE GENOMIC DNA]</scope>
    <source>
        <strain evidence="2 3">CENA357</strain>
    </source>
</reference>
<gene>
    <name evidence="2" type="ORF">I8751_20195</name>
</gene>
<dbReference type="NCBIfam" id="TIGR00229">
    <property type="entry name" value="sensory_box"/>
    <property type="match status" value="1"/>
</dbReference>
<evidence type="ECO:0000313" key="3">
    <source>
        <dbReference type="Proteomes" id="UP000599391"/>
    </source>
</evidence>
<dbReference type="EMBL" id="JAECZB010000079">
    <property type="protein sequence ID" value="MBH8554635.1"/>
    <property type="molecule type" value="Genomic_DNA"/>
</dbReference>
<evidence type="ECO:0000259" key="1">
    <source>
        <dbReference type="PROSITE" id="PS50112"/>
    </source>
</evidence>
<name>A0A8J7HLX5_9CYAN</name>
<feature type="domain" description="PAS" evidence="1">
    <location>
        <begin position="45"/>
        <end position="84"/>
    </location>
</feature>
<dbReference type="CDD" id="cd00130">
    <property type="entry name" value="PAS"/>
    <property type="match status" value="1"/>
</dbReference>
<dbReference type="InterPro" id="IPR035965">
    <property type="entry name" value="PAS-like_dom_sf"/>
</dbReference>
<accession>A0A8J7HLX5</accession>
<organism evidence="2 3">
    <name type="scientific">Atlanticothrix silvestris CENA357</name>
    <dbReference type="NCBI Taxonomy" id="1725252"/>
    <lineage>
        <taxon>Bacteria</taxon>
        <taxon>Bacillati</taxon>
        <taxon>Cyanobacteriota</taxon>
        <taxon>Cyanophyceae</taxon>
        <taxon>Nostocales</taxon>
        <taxon>Nodulariaceae</taxon>
        <taxon>Atlanticothrix</taxon>
        <taxon>Atlanticothrix silvestris</taxon>
    </lineage>
</organism>
<dbReference type="Gene3D" id="3.30.450.20">
    <property type="entry name" value="PAS domain"/>
    <property type="match status" value="1"/>
</dbReference>
<dbReference type="SMART" id="SM00091">
    <property type="entry name" value="PAS"/>
    <property type="match status" value="1"/>
</dbReference>
<evidence type="ECO:0000313" key="2">
    <source>
        <dbReference type="EMBL" id="MBH8554635.1"/>
    </source>
</evidence>